<sequence length="131" mass="15290">MDETLNHKLIDFYWHRKPMGFIGYASILAARVFQEVRITLGDRDELLRHAIFGGARRRRRVMREDRYIYAVERMGATLVNQNIFQVLHDTNYLIYSTPGRLSQLPGRSYHNVSQGIGYLVDQMVQSLGDDE</sequence>
<dbReference type="Proteomes" id="UP001627154">
    <property type="component" value="Unassembled WGS sequence"/>
</dbReference>
<dbReference type="InterPro" id="IPR029062">
    <property type="entry name" value="Class_I_gatase-like"/>
</dbReference>
<dbReference type="Gene3D" id="3.40.50.880">
    <property type="match status" value="1"/>
</dbReference>
<name>A0ABD2WW25_9HYME</name>
<proteinExistence type="predicted"/>
<accession>A0ABD2WW25</accession>
<organism evidence="1 2">
    <name type="scientific">Trichogramma kaykai</name>
    <dbReference type="NCBI Taxonomy" id="54128"/>
    <lineage>
        <taxon>Eukaryota</taxon>
        <taxon>Metazoa</taxon>
        <taxon>Ecdysozoa</taxon>
        <taxon>Arthropoda</taxon>
        <taxon>Hexapoda</taxon>
        <taxon>Insecta</taxon>
        <taxon>Pterygota</taxon>
        <taxon>Neoptera</taxon>
        <taxon>Endopterygota</taxon>
        <taxon>Hymenoptera</taxon>
        <taxon>Apocrita</taxon>
        <taxon>Proctotrupomorpha</taxon>
        <taxon>Chalcidoidea</taxon>
        <taxon>Trichogrammatidae</taxon>
        <taxon>Trichogramma</taxon>
    </lineage>
</organism>
<reference evidence="1 2" key="1">
    <citation type="journal article" date="2024" name="bioRxiv">
        <title>A reference genome for Trichogramma kaykai: A tiny desert-dwelling parasitoid wasp with competing sex-ratio distorters.</title>
        <authorList>
            <person name="Culotta J."/>
            <person name="Lindsey A.R."/>
        </authorList>
    </citation>
    <scope>NUCLEOTIDE SEQUENCE [LARGE SCALE GENOMIC DNA]</scope>
    <source>
        <strain evidence="1 2">KSX58</strain>
    </source>
</reference>
<evidence type="ECO:0000313" key="1">
    <source>
        <dbReference type="EMBL" id="KAL3397085.1"/>
    </source>
</evidence>
<keyword evidence="2" id="KW-1185">Reference proteome</keyword>
<comment type="caution">
    <text evidence="1">The sequence shown here is derived from an EMBL/GenBank/DDBJ whole genome shotgun (WGS) entry which is preliminary data.</text>
</comment>
<evidence type="ECO:0000313" key="2">
    <source>
        <dbReference type="Proteomes" id="UP001627154"/>
    </source>
</evidence>
<dbReference type="EMBL" id="JBJJXI010000067">
    <property type="protein sequence ID" value="KAL3397085.1"/>
    <property type="molecule type" value="Genomic_DNA"/>
</dbReference>
<dbReference type="AlphaFoldDB" id="A0ABD2WW25"/>
<protein>
    <submittedName>
        <fullName evidence="1">Uncharacterized protein</fullName>
    </submittedName>
</protein>
<gene>
    <name evidence="1" type="ORF">TKK_009116</name>
</gene>